<dbReference type="EMBL" id="JARKIB010000032">
    <property type="protein sequence ID" value="KAJ7762469.1"/>
    <property type="molecule type" value="Genomic_DNA"/>
</dbReference>
<protein>
    <submittedName>
        <fullName evidence="2">Uncharacterized protein</fullName>
    </submittedName>
</protein>
<accession>A0AAD7JF98</accession>
<name>A0AAD7JF98_9AGAR</name>
<keyword evidence="3" id="KW-1185">Reference proteome</keyword>
<dbReference type="Proteomes" id="UP001215598">
    <property type="component" value="Unassembled WGS sequence"/>
</dbReference>
<organism evidence="2 3">
    <name type="scientific">Mycena metata</name>
    <dbReference type="NCBI Taxonomy" id="1033252"/>
    <lineage>
        <taxon>Eukaryota</taxon>
        <taxon>Fungi</taxon>
        <taxon>Dikarya</taxon>
        <taxon>Basidiomycota</taxon>
        <taxon>Agaricomycotina</taxon>
        <taxon>Agaricomycetes</taxon>
        <taxon>Agaricomycetidae</taxon>
        <taxon>Agaricales</taxon>
        <taxon>Marasmiineae</taxon>
        <taxon>Mycenaceae</taxon>
        <taxon>Mycena</taxon>
    </lineage>
</organism>
<feature type="compositionally biased region" description="Basic and acidic residues" evidence="1">
    <location>
        <begin position="87"/>
        <end position="106"/>
    </location>
</feature>
<evidence type="ECO:0000313" key="3">
    <source>
        <dbReference type="Proteomes" id="UP001215598"/>
    </source>
</evidence>
<comment type="caution">
    <text evidence="2">The sequence shown here is derived from an EMBL/GenBank/DDBJ whole genome shotgun (WGS) entry which is preliminary data.</text>
</comment>
<feature type="region of interest" description="Disordered" evidence="1">
    <location>
        <begin position="61"/>
        <end position="106"/>
    </location>
</feature>
<reference evidence="2" key="1">
    <citation type="submission" date="2023-03" db="EMBL/GenBank/DDBJ databases">
        <title>Massive genome expansion in bonnet fungi (Mycena s.s.) driven by repeated elements and novel gene families across ecological guilds.</title>
        <authorList>
            <consortium name="Lawrence Berkeley National Laboratory"/>
            <person name="Harder C.B."/>
            <person name="Miyauchi S."/>
            <person name="Viragh M."/>
            <person name="Kuo A."/>
            <person name="Thoen E."/>
            <person name="Andreopoulos B."/>
            <person name="Lu D."/>
            <person name="Skrede I."/>
            <person name="Drula E."/>
            <person name="Henrissat B."/>
            <person name="Morin E."/>
            <person name="Kohler A."/>
            <person name="Barry K."/>
            <person name="LaButti K."/>
            <person name="Morin E."/>
            <person name="Salamov A."/>
            <person name="Lipzen A."/>
            <person name="Mereny Z."/>
            <person name="Hegedus B."/>
            <person name="Baldrian P."/>
            <person name="Stursova M."/>
            <person name="Weitz H."/>
            <person name="Taylor A."/>
            <person name="Grigoriev I.V."/>
            <person name="Nagy L.G."/>
            <person name="Martin F."/>
            <person name="Kauserud H."/>
        </authorList>
    </citation>
    <scope>NUCLEOTIDE SEQUENCE</scope>
    <source>
        <strain evidence="2">CBHHK182m</strain>
    </source>
</reference>
<proteinExistence type="predicted"/>
<feature type="compositionally biased region" description="Acidic residues" evidence="1">
    <location>
        <begin position="77"/>
        <end position="86"/>
    </location>
</feature>
<evidence type="ECO:0000313" key="2">
    <source>
        <dbReference type="EMBL" id="KAJ7762469.1"/>
    </source>
</evidence>
<dbReference type="AlphaFoldDB" id="A0AAD7JF98"/>
<evidence type="ECO:0000256" key="1">
    <source>
        <dbReference type="SAM" id="MobiDB-lite"/>
    </source>
</evidence>
<sequence length="151" mass="16362">MTAWVGGAQGQGILAASFNWLVRRAGSMDPCCFVQLAWVGRSDANPDKKLGRRPRWRGGWATIGPRYGAGGGARPEEVDDPVNDVGEETRTPVEKGPRPDQNPDKIEGLARWPVLNSDMTASAEEFFSSATPISLQQYILCAAFRLKTASA</sequence>
<gene>
    <name evidence="2" type="ORF">B0H16DRAFT_1455532</name>
</gene>